<evidence type="ECO:0000256" key="9">
    <source>
        <dbReference type="SAM" id="Phobius"/>
    </source>
</evidence>
<keyword evidence="8 9" id="KW-0472">Membrane</keyword>
<evidence type="ECO:0000256" key="7">
    <source>
        <dbReference type="ARBA" id="ARBA00022989"/>
    </source>
</evidence>
<keyword evidence="4" id="KW-0762">Sugar transport</keyword>
<evidence type="ECO:0000256" key="1">
    <source>
        <dbReference type="ARBA" id="ARBA00004651"/>
    </source>
</evidence>
<proteinExistence type="predicted"/>
<dbReference type="PROSITE" id="PS51103">
    <property type="entry name" value="PTS_EIIC_TYPE_1"/>
    <property type="match status" value="1"/>
</dbReference>
<evidence type="ECO:0000256" key="4">
    <source>
        <dbReference type="ARBA" id="ARBA00022597"/>
    </source>
</evidence>
<keyword evidence="11" id="KW-0808">Transferase</keyword>
<feature type="transmembrane region" description="Helical" evidence="9">
    <location>
        <begin position="257"/>
        <end position="279"/>
    </location>
</feature>
<reference evidence="11" key="2">
    <citation type="submission" date="2021-04" db="EMBL/GenBank/DDBJ databases">
        <authorList>
            <person name="Gilroy R."/>
        </authorList>
    </citation>
    <scope>NUCLEOTIDE SEQUENCE</scope>
    <source>
        <strain evidence="11">USAMLcec2-132</strain>
    </source>
</reference>
<evidence type="ECO:0000256" key="2">
    <source>
        <dbReference type="ARBA" id="ARBA00022448"/>
    </source>
</evidence>
<dbReference type="Proteomes" id="UP000823891">
    <property type="component" value="Unassembled WGS sequence"/>
</dbReference>
<feature type="transmembrane region" description="Helical" evidence="9">
    <location>
        <begin position="229"/>
        <end position="251"/>
    </location>
</feature>
<keyword evidence="7 9" id="KW-1133">Transmembrane helix</keyword>
<dbReference type="EMBL" id="DWWS01000004">
    <property type="protein sequence ID" value="HJC22147.1"/>
    <property type="molecule type" value="Genomic_DNA"/>
</dbReference>
<dbReference type="GO" id="GO:0090589">
    <property type="term" value="F:protein-phosphocysteine-trehalose phosphotransferase system transporter activity"/>
    <property type="evidence" value="ECO:0007669"/>
    <property type="project" value="TreeGrafter"/>
</dbReference>
<organism evidence="11 12">
    <name type="scientific">Candidatus Eisenbergiella merdavium</name>
    <dbReference type="NCBI Taxonomy" id="2838551"/>
    <lineage>
        <taxon>Bacteria</taxon>
        <taxon>Bacillati</taxon>
        <taxon>Bacillota</taxon>
        <taxon>Clostridia</taxon>
        <taxon>Lachnospirales</taxon>
        <taxon>Lachnospiraceae</taxon>
        <taxon>Eisenbergiella</taxon>
    </lineage>
</organism>
<evidence type="ECO:0000256" key="5">
    <source>
        <dbReference type="ARBA" id="ARBA00022683"/>
    </source>
</evidence>
<name>A0A9D2NB19_9FIRM</name>
<feature type="transmembrane region" description="Helical" evidence="9">
    <location>
        <begin position="356"/>
        <end position="378"/>
    </location>
</feature>
<dbReference type="GO" id="GO:0009401">
    <property type="term" value="P:phosphoenolpyruvate-dependent sugar phosphotransferase system"/>
    <property type="evidence" value="ECO:0007669"/>
    <property type="project" value="UniProtKB-KW"/>
</dbReference>
<dbReference type="NCBIfam" id="NF008236">
    <property type="entry name" value="PRK11007.1"/>
    <property type="match status" value="1"/>
</dbReference>
<comment type="caution">
    <text evidence="11">The sequence shown here is derived from an EMBL/GenBank/DDBJ whole genome shotgun (WGS) entry which is preliminary data.</text>
</comment>
<feature type="transmembrane region" description="Helical" evidence="9">
    <location>
        <begin position="202"/>
        <end position="222"/>
    </location>
</feature>
<reference evidence="11" key="1">
    <citation type="journal article" date="2021" name="PeerJ">
        <title>Extensive microbial diversity within the chicken gut microbiome revealed by metagenomics and culture.</title>
        <authorList>
            <person name="Gilroy R."/>
            <person name="Ravi A."/>
            <person name="Getino M."/>
            <person name="Pursley I."/>
            <person name="Horton D.L."/>
            <person name="Alikhan N.F."/>
            <person name="Baker D."/>
            <person name="Gharbi K."/>
            <person name="Hall N."/>
            <person name="Watson M."/>
            <person name="Adriaenssens E.M."/>
            <person name="Foster-Nyarko E."/>
            <person name="Jarju S."/>
            <person name="Secka A."/>
            <person name="Antonio M."/>
            <person name="Oren A."/>
            <person name="Chaudhuri R.R."/>
            <person name="La Ragione R."/>
            <person name="Hildebrand F."/>
            <person name="Pallen M.J."/>
        </authorList>
    </citation>
    <scope>NUCLEOTIDE SEQUENCE</scope>
    <source>
        <strain evidence="11">USAMLcec2-132</strain>
    </source>
</reference>
<evidence type="ECO:0000259" key="10">
    <source>
        <dbReference type="PROSITE" id="PS51103"/>
    </source>
</evidence>
<comment type="subcellular location">
    <subcellularLocation>
        <location evidence="1">Cell membrane</location>
        <topology evidence="1">Multi-pass membrane protein</topology>
    </subcellularLocation>
</comment>
<dbReference type="GO" id="GO:0005886">
    <property type="term" value="C:plasma membrane"/>
    <property type="evidence" value="ECO:0007669"/>
    <property type="project" value="UniProtKB-SubCell"/>
</dbReference>
<evidence type="ECO:0000256" key="3">
    <source>
        <dbReference type="ARBA" id="ARBA00022475"/>
    </source>
</evidence>
<dbReference type="AlphaFoldDB" id="A0A9D2NB19"/>
<dbReference type="InterPro" id="IPR050558">
    <property type="entry name" value="PTS_Sugar-Specific_Components"/>
</dbReference>
<keyword evidence="3" id="KW-1003">Cell membrane</keyword>
<sequence>MTAECGQYGKKEKNLLQRGMGCLGEIFAPLVPALIFGGLILGLRNIIGEIRFLEGGTRSMAELFPFWAGAYSFLWLIGEAVFYLLPTGIVWSVTKRMGTTEILGIVLGLTLVSPRLVNGFSAAEIPADCLPVWDFGFARVGMTGYQGQVITAILAGLVLAGLEKLFRRICPQVVSMIVVPFCSLLLAAVIVHTVIGPIGVKIAALLAGAVYGGLTSGFGVLLAGAFGFLYVPLVMTGLHHMTIVIDCQLISLYGGTILWPMIALSNIAQGSAALAVAVLQRRDERAARTDLSACLSCFLGVTEPALFGVNRKYGFPMICGMIGSSIAGMLSVGSGVQAVSIGVGGLPGILSVYFQYWGMFLLSMGAAIMIPFVLTLLAGSRKLRGSL</sequence>
<feature type="transmembrane region" description="Helical" evidence="9">
    <location>
        <begin position="174"/>
        <end position="196"/>
    </location>
</feature>
<evidence type="ECO:0000256" key="8">
    <source>
        <dbReference type="ARBA" id="ARBA00023136"/>
    </source>
</evidence>
<gene>
    <name evidence="11" type="primary">treB</name>
    <name evidence="11" type="ORF">H9761_00400</name>
</gene>
<keyword evidence="6 9" id="KW-0812">Transmembrane</keyword>
<feature type="domain" description="PTS EIIC type-1" evidence="10">
    <location>
        <begin position="21"/>
        <end position="387"/>
    </location>
</feature>
<dbReference type="InterPro" id="IPR013013">
    <property type="entry name" value="PTS_EIIC_1"/>
</dbReference>
<accession>A0A9D2NB19</accession>
<feature type="transmembrane region" description="Helical" evidence="9">
    <location>
        <begin position="97"/>
        <end position="117"/>
    </location>
</feature>
<feature type="transmembrane region" description="Helical" evidence="9">
    <location>
        <begin position="63"/>
        <end position="85"/>
    </location>
</feature>
<evidence type="ECO:0000313" key="12">
    <source>
        <dbReference type="Proteomes" id="UP000823891"/>
    </source>
</evidence>
<feature type="transmembrane region" description="Helical" evidence="9">
    <location>
        <begin position="313"/>
        <end position="336"/>
    </location>
</feature>
<evidence type="ECO:0000256" key="6">
    <source>
        <dbReference type="ARBA" id="ARBA00022692"/>
    </source>
</evidence>
<protein>
    <submittedName>
        <fullName evidence="11">PTS trehalose transporter subunit IIBC</fullName>
        <ecNumber evidence="11">2.7.1.201</ecNumber>
    </submittedName>
</protein>
<keyword evidence="5" id="KW-0598">Phosphotransferase system</keyword>
<dbReference type="EC" id="2.7.1.201" evidence="11"/>
<keyword evidence="2" id="KW-0813">Transport</keyword>
<dbReference type="InterPro" id="IPR003352">
    <property type="entry name" value="PTS_EIIC"/>
</dbReference>
<feature type="transmembrane region" description="Helical" evidence="9">
    <location>
        <begin position="137"/>
        <end position="162"/>
    </location>
</feature>
<dbReference type="PANTHER" id="PTHR30175:SF4">
    <property type="entry name" value="PTS SYSTEM TREHALOSE-SPECIFIC EIIBC COMPONENT"/>
    <property type="match status" value="1"/>
</dbReference>
<dbReference type="GO" id="GO:0008982">
    <property type="term" value="F:protein-N(PI)-phosphohistidine-sugar phosphotransferase activity"/>
    <property type="evidence" value="ECO:0007669"/>
    <property type="project" value="InterPro"/>
</dbReference>
<dbReference type="Pfam" id="PF02378">
    <property type="entry name" value="PTS_EIIC"/>
    <property type="match status" value="1"/>
</dbReference>
<feature type="transmembrane region" description="Helical" evidence="9">
    <location>
        <begin position="21"/>
        <end position="43"/>
    </location>
</feature>
<dbReference type="PANTHER" id="PTHR30175">
    <property type="entry name" value="PHOSPHOTRANSFERASE SYSTEM TRANSPORT PROTEIN"/>
    <property type="match status" value="1"/>
</dbReference>
<dbReference type="GO" id="GO:0015771">
    <property type="term" value="P:trehalose transport"/>
    <property type="evidence" value="ECO:0007669"/>
    <property type="project" value="TreeGrafter"/>
</dbReference>
<evidence type="ECO:0000313" key="11">
    <source>
        <dbReference type="EMBL" id="HJC22147.1"/>
    </source>
</evidence>